<dbReference type="PANTHER" id="PTHR42829:SF2">
    <property type="entry name" value="NADH-UBIQUINONE OXIDOREDUCTASE CHAIN 5"/>
    <property type="match status" value="1"/>
</dbReference>
<keyword evidence="3 5" id="KW-1133">Transmembrane helix</keyword>
<feature type="transmembrane region" description="Helical" evidence="5">
    <location>
        <begin position="32"/>
        <end position="52"/>
    </location>
</feature>
<dbReference type="Gene3D" id="1.20.5.2700">
    <property type="match status" value="1"/>
</dbReference>
<keyword evidence="4 5" id="KW-0472">Membrane</keyword>
<dbReference type="GO" id="GO:0016020">
    <property type="term" value="C:membrane"/>
    <property type="evidence" value="ECO:0007669"/>
    <property type="project" value="UniProtKB-SubCell"/>
</dbReference>
<gene>
    <name evidence="6" type="ORF">UFOPK4358_00272</name>
</gene>
<comment type="subcellular location">
    <subcellularLocation>
        <location evidence="1">Membrane</location>
        <topology evidence="1">Multi-pass membrane protein</topology>
    </subcellularLocation>
</comment>
<dbReference type="GO" id="GO:0015990">
    <property type="term" value="P:electron transport coupled proton transport"/>
    <property type="evidence" value="ECO:0007669"/>
    <property type="project" value="TreeGrafter"/>
</dbReference>
<evidence type="ECO:0000256" key="3">
    <source>
        <dbReference type="ARBA" id="ARBA00022989"/>
    </source>
</evidence>
<keyword evidence="2 5" id="KW-0812">Transmembrane</keyword>
<feature type="transmembrane region" description="Helical" evidence="5">
    <location>
        <begin position="182"/>
        <end position="201"/>
    </location>
</feature>
<dbReference type="GO" id="GO:0008137">
    <property type="term" value="F:NADH dehydrogenase (ubiquinone) activity"/>
    <property type="evidence" value="ECO:0007669"/>
    <property type="project" value="InterPro"/>
</dbReference>
<reference evidence="6" key="1">
    <citation type="submission" date="2020-05" db="EMBL/GenBank/DDBJ databases">
        <authorList>
            <person name="Chiriac C."/>
            <person name="Salcher M."/>
            <person name="Ghai R."/>
            <person name="Kavagutti S V."/>
        </authorList>
    </citation>
    <scope>NUCLEOTIDE SEQUENCE</scope>
</reference>
<dbReference type="InterPro" id="IPR003945">
    <property type="entry name" value="NU5C-like"/>
</dbReference>
<organism evidence="6">
    <name type="scientific">freshwater metagenome</name>
    <dbReference type="NCBI Taxonomy" id="449393"/>
    <lineage>
        <taxon>unclassified sequences</taxon>
        <taxon>metagenomes</taxon>
        <taxon>ecological metagenomes</taxon>
    </lineage>
</organism>
<evidence type="ECO:0000313" key="6">
    <source>
        <dbReference type="EMBL" id="CAB5060568.1"/>
    </source>
</evidence>
<dbReference type="EMBL" id="CAFBQQ010000020">
    <property type="protein sequence ID" value="CAB5060568.1"/>
    <property type="molecule type" value="Genomic_DNA"/>
</dbReference>
<evidence type="ECO:0000256" key="5">
    <source>
        <dbReference type="SAM" id="Phobius"/>
    </source>
</evidence>
<sequence>MITAFYMTRVVILTFFGNERWGHKDEPHESPALMLIPIGLLSIGSITSGFILSKGQGLVNWLEPVVNPLKEHHEEFLPAAVISLMTLAVVAIGIFVAVSKYRGDQLAQAPEKVSALTRAARRDLFQDDFNETVFMRPGQSVVKNILNIDYLVIDGLVRAVGSVSLTAGSRLRSLQNGYVRSYALLMFIGALALIAAIWVVTA</sequence>
<feature type="transmembrane region" description="Helical" evidence="5">
    <location>
        <begin position="76"/>
        <end position="98"/>
    </location>
</feature>
<evidence type="ECO:0000256" key="1">
    <source>
        <dbReference type="ARBA" id="ARBA00004141"/>
    </source>
</evidence>
<accession>A0A6J7U8N1</accession>
<dbReference type="GO" id="GO:0003954">
    <property type="term" value="F:NADH dehydrogenase activity"/>
    <property type="evidence" value="ECO:0007669"/>
    <property type="project" value="TreeGrafter"/>
</dbReference>
<dbReference type="GO" id="GO:0042773">
    <property type="term" value="P:ATP synthesis coupled electron transport"/>
    <property type="evidence" value="ECO:0007669"/>
    <property type="project" value="InterPro"/>
</dbReference>
<proteinExistence type="predicted"/>
<evidence type="ECO:0000256" key="2">
    <source>
        <dbReference type="ARBA" id="ARBA00022692"/>
    </source>
</evidence>
<name>A0A6J7U8N1_9ZZZZ</name>
<protein>
    <submittedName>
        <fullName evidence="6">Unannotated protein</fullName>
    </submittedName>
</protein>
<dbReference type="PANTHER" id="PTHR42829">
    <property type="entry name" value="NADH-UBIQUINONE OXIDOREDUCTASE CHAIN 5"/>
    <property type="match status" value="1"/>
</dbReference>
<dbReference type="AlphaFoldDB" id="A0A6J7U8N1"/>
<evidence type="ECO:0000256" key="4">
    <source>
        <dbReference type="ARBA" id="ARBA00023136"/>
    </source>
</evidence>